<proteinExistence type="inferred from homology"/>
<evidence type="ECO:0000256" key="4">
    <source>
        <dbReference type="ARBA" id="ARBA00022801"/>
    </source>
</evidence>
<dbReference type="InParanoid" id="A0A1Y2E4R6"/>
<keyword evidence="6" id="KW-0732">Signal</keyword>
<reference evidence="8 9" key="1">
    <citation type="submission" date="2016-07" db="EMBL/GenBank/DDBJ databases">
        <title>Pervasive Adenine N6-methylation of Active Genes in Fungi.</title>
        <authorList>
            <consortium name="DOE Joint Genome Institute"/>
            <person name="Mondo S.J."/>
            <person name="Dannebaum R.O."/>
            <person name="Kuo R.C."/>
            <person name="Labutti K."/>
            <person name="Haridas S."/>
            <person name="Kuo A."/>
            <person name="Salamov A."/>
            <person name="Ahrendt S.R."/>
            <person name="Lipzen A."/>
            <person name="Sullivan W."/>
            <person name="Andreopoulos W.B."/>
            <person name="Clum A."/>
            <person name="Lindquist E."/>
            <person name="Daum C."/>
            <person name="Ramamoorthy G.K."/>
            <person name="Gryganskyi A."/>
            <person name="Culley D."/>
            <person name="Magnuson J.K."/>
            <person name="James T.Y."/>
            <person name="O'Malley M.A."/>
            <person name="Stajich J.E."/>
            <person name="Spatafora J.W."/>
            <person name="Visel A."/>
            <person name="Grigoriev I.V."/>
        </authorList>
    </citation>
    <scope>NUCLEOTIDE SEQUENCE [LARGE SCALE GENOMIC DNA]</scope>
    <source>
        <strain evidence="8 9">CBS 129021</strain>
    </source>
</reference>
<gene>
    <name evidence="8" type="ORF">BCR38DRAFT_430619</name>
</gene>
<dbReference type="InterPro" id="IPR036264">
    <property type="entry name" value="Bact_exopeptidase_dim_dom"/>
</dbReference>
<dbReference type="PANTHER" id="PTHR43808:SF30">
    <property type="entry name" value="ACETYLORNITHINE DEACETYLASE"/>
    <property type="match status" value="1"/>
</dbReference>
<feature type="domain" description="Peptidase M20 dimerisation" evidence="7">
    <location>
        <begin position="234"/>
        <end position="328"/>
    </location>
</feature>
<keyword evidence="4" id="KW-0378">Hydrolase</keyword>
<dbReference type="InterPro" id="IPR002933">
    <property type="entry name" value="Peptidase_M20"/>
</dbReference>
<comment type="caution">
    <text evidence="8">The sequence shown here is derived from an EMBL/GenBank/DDBJ whole genome shotgun (WGS) entry which is preliminary data.</text>
</comment>
<evidence type="ECO:0000256" key="3">
    <source>
        <dbReference type="ARBA" id="ARBA00022723"/>
    </source>
</evidence>
<feature type="chain" id="PRO_5012643825" description="Peptidase M20 dimerisation domain-containing protein" evidence="6">
    <location>
        <begin position="20"/>
        <end position="421"/>
    </location>
</feature>
<dbReference type="PANTHER" id="PTHR43808">
    <property type="entry name" value="ACETYLORNITHINE DEACETYLASE"/>
    <property type="match status" value="1"/>
</dbReference>
<evidence type="ECO:0000256" key="1">
    <source>
        <dbReference type="ARBA" id="ARBA00001947"/>
    </source>
</evidence>
<keyword evidence="3" id="KW-0479">Metal-binding</keyword>
<evidence type="ECO:0000313" key="8">
    <source>
        <dbReference type="EMBL" id="ORY66550.1"/>
    </source>
</evidence>
<comment type="similarity">
    <text evidence="2">Belongs to the peptidase M20A family.</text>
</comment>
<dbReference type="RefSeq" id="XP_040717514.1">
    <property type="nucleotide sequence ID" value="XM_040860048.1"/>
</dbReference>
<evidence type="ECO:0000259" key="7">
    <source>
        <dbReference type="Pfam" id="PF07687"/>
    </source>
</evidence>
<dbReference type="InterPro" id="IPR001261">
    <property type="entry name" value="ArgE/DapE_CS"/>
</dbReference>
<dbReference type="Proteomes" id="UP000193689">
    <property type="component" value="Unassembled WGS sequence"/>
</dbReference>
<dbReference type="Gene3D" id="3.40.630.10">
    <property type="entry name" value="Zn peptidases"/>
    <property type="match status" value="1"/>
</dbReference>
<dbReference type="Pfam" id="PF01546">
    <property type="entry name" value="Peptidase_M20"/>
    <property type="match status" value="1"/>
</dbReference>
<dbReference type="Gene3D" id="3.30.70.360">
    <property type="match status" value="1"/>
</dbReference>
<dbReference type="PROSITE" id="PS00758">
    <property type="entry name" value="ARGE_DAPE_CPG2_1"/>
    <property type="match status" value="1"/>
</dbReference>
<dbReference type="STRING" id="1141098.A0A1Y2E4R6"/>
<dbReference type="GeneID" id="63776260"/>
<dbReference type="InterPro" id="IPR050072">
    <property type="entry name" value="Peptidase_M20A"/>
</dbReference>
<evidence type="ECO:0000256" key="6">
    <source>
        <dbReference type="SAM" id="SignalP"/>
    </source>
</evidence>
<keyword evidence="5" id="KW-0862">Zinc</keyword>
<feature type="signal peptide" evidence="6">
    <location>
        <begin position="1"/>
        <end position="19"/>
    </location>
</feature>
<dbReference type="InterPro" id="IPR011650">
    <property type="entry name" value="Peptidase_M20_dimer"/>
</dbReference>
<dbReference type="SUPFAM" id="SSF55031">
    <property type="entry name" value="Bacterial exopeptidase dimerisation domain"/>
    <property type="match status" value="1"/>
</dbReference>
<evidence type="ECO:0000256" key="5">
    <source>
        <dbReference type="ARBA" id="ARBA00022833"/>
    </source>
</evidence>
<keyword evidence="9" id="KW-1185">Reference proteome</keyword>
<protein>
    <recommendedName>
        <fullName evidence="7">Peptidase M20 dimerisation domain-containing protein</fullName>
    </recommendedName>
</protein>
<evidence type="ECO:0000313" key="9">
    <source>
        <dbReference type="Proteomes" id="UP000193689"/>
    </source>
</evidence>
<dbReference type="OrthoDB" id="3064516at2759"/>
<comment type="cofactor">
    <cofactor evidence="1">
        <name>Zn(2+)</name>
        <dbReference type="ChEBI" id="CHEBI:29105"/>
    </cofactor>
</comment>
<dbReference type="CDD" id="cd05652">
    <property type="entry name" value="M20_ArgE_DapE-like_fungal"/>
    <property type="match status" value="1"/>
</dbReference>
<name>A0A1Y2E4R6_9PEZI</name>
<sequence length="421" mass="44751">MKLLLAALIAGSSVFASSSQRPLTLDTDLSFQSTIGEVYNSGSAPSYRASLVALHKALVSIPSVTGNENEVGTYLVDYLTERGLHAQLQFIPPSNTTSDASTDEKPRFNVLAWPGKTRNPSPKVLVSSHIDTVPPFIPYSASDDPPNADTVIAGRGSVDAKASVAAQVTALLDLLLDKSVSDDVKDVMLLYVVGEETNGAGMRYFSETWGLLEPPPTFKAGIFGEPTEGKLACGHKGHLACTIKATGRAGHSGYPWLGKSATEVLMRALIKVLDTDLGSSERFGNTTVNVGRIEGGVASNVIAEKAEARLTIRVAIAPQDKGANVIEERISDVLKSVDEDLEMDCGNGYGAVICDCEVDGFKNITVNYGTDVPNLKGDHTRYLYGPGTIFVAHGPDEALKLSDLEAAVEGYKKLILHALQS</sequence>
<organism evidence="8 9">
    <name type="scientific">Pseudomassariella vexata</name>
    <dbReference type="NCBI Taxonomy" id="1141098"/>
    <lineage>
        <taxon>Eukaryota</taxon>
        <taxon>Fungi</taxon>
        <taxon>Dikarya</taxon>
        <taxon>Ascomycota</taxon>
        <taxon>Pezizomycotina</taxon>
        <taxon>Sordariomycetes</taxon>
        <taxon>Xylariomycetidae</taxon>
        <taxon>Amphisphaeriales</taxon>
        <taxon>Pseudomassariaceae</taxon>
        <taxon>Pseudomassariella</taxon>
    </lineage>
</organism>
<dbReference type="GO" id="GO:0046872">
    <property type="term" value="F:metal ion binding"/>
    <property type="evidence" value="ECO:0007669"/>
    <property type="project" value="UniProtKB-KW"/>
</dbReference>
<dbReference type="SUPFAM" id="SSF53187">
    <property type="entry name" value="Zn-dependent exopeptidases"/>
    <property type="match status" value="1"/>
</dbReference>
<evidence type="ECO:0000256" key="2">
    <source>
        <dbReference type="ARBA" id="ARBA00006247"/>
    </source>
</evidence>
<dbReference type="EMBL" id="MCFJ01000005">
    <property type="protein sequence ID" value="ORY66550.1"/>
    <property type="molecule type" value="Genomic_DNA"/>
</dbReference>
<dbReference type="GO" id="GO:0016787">
    <property type="term" value="F:hydrolase activity"/>
    <property type="evidence" value="ECO:0007669"/>
    <property type="project" value="UniProtKB-KW"/>
</dbReference>
<accession>A0A1Y2E4R6</accession>
<dbReference type="AlphaFoldDB" id="A0A1Y2E4R6"/>
<dbReference type="Pfam" id="PF07687">
    <property type="entry name" value="M20_dimer"/>
    <property type="match status" value="1"/>
</dbReference>